<dbReference type="EMBL" id="LXWW01000034">
    <property type="protein sequence ID" value="OAO17345.1"/>
    <property type="molecule type" value="Genomic_DNA"/>
</dbReference>
<dbReference type="Gene3D" id="2.60.40.150">
    <property type="entry name" value="C2 domain"/>
    <property type="match status" value="1"/>
</dbReference>
<name>A0A196SJX0_BLAHN</name>
<dbReference type="InterPro" id="IPR035892">
    <property type="entry name" value="C2_domain_sf"/>
</dbReference>
<evidence type="ECO:0000259" key="4">
    <source>
        <dbReference type="PROSITE" id="PS50004"/>
    </source>
</evidence>
<sequence length="259" mass="28621">MLKDVYEFQVVIKGAVNIRDVTTLGKHDTYAFIQYENYSYKLSTHHSYSTNPTWNAEFSFHGSSDSFKVVLYDEGAFKPKFIGEAVVDLRTLKKEMNSISVNLTNPSLENCNCGELILSVTFAKKKKSTNQCAIVSSTCCALPCSSNCCINVCPPISVRMSHCRPFTCVPPPTAPMDAHAPHLPLAPRRNVALKDCPQMLNASGIHKSSSHNSLGSAGDSPRFTHQNKTKKQTYPARCPLGKPNMRTSTMYPIIPKKAN</sequence>
<proteinExistence type="predicted"/>
<keyword evidence="6" id="KW-1185">Reference proteome</keyword>
<organism evidence="5 6">
    <name type="scientific">Blastocystis sp. subtype 1 (strain ATCC 50177 / NandII)</name>
    <dbReference type="NCBI Taxonomy" id="478820"/>
    <lineage>
        <taxon>Eukaryota</taxon>
        <taxon>Sar</taxon>
        <taxon>Stramenopiles</taxon>
        <taxon>Bigyra</taxon>
        <taxon>Opalozoa</taxon>
        <taxon>Opalinata</taxon>
        <taxon>Blastocystidae</taxon>
        <taxon>Blastocystis</taxon>
    </lineage>
</organism>
<comment type="caution">
    <text evidence="5">The sequence shown here is derived from an EMBL/GenBank/DDBJ whole genome shotgun (WGS) entry which is preliminary data.</text>
</comment>
<dbReference type="SUPFAM" id="SSF49562">
    <property type="entry name" value="C2 domain (Calcium/lipid-binding domain, CaLB)"/>
    <property type="match status" value="1"/>
</dbReference>
<evidence type="ECO:0000256" key="2">
    <source>
        <dbReference type="ARBA" id="ARBA00022837"/>
    </source>
</evidence>
<feature type="region of interest" description="Disordered" evidence="3">
    <location>
        <begin position="204"/>
        <end position="239"/>
    </location>
</feature>
<dbReference type="CDD" id="cd00030">
    <property type="entry name" value="C2"/>
    <property type="match status" value="1"/>
</dbReference>
<dbReference type="SMART" id="SM00239">
    <property type="entry name" value="C2"/>
    <property type="match status" value="1"/>
</dbReference>
<keyword evidence="1" id="KW-0479">Metal-binding</keyword>
<dbReference type="AlphaFoldDB" id="A0A196SJX0"/>
<feature type="compositionally biased region" description="Polar residues" evidence="3">
    <location>
        <begin position="206"/>
        <end position="215"/>
    </location>
</feature>
<accession>A0A196SJX0</accession>
<evidence type="ECO:0000256" key="1">
    <source>
        <dbReference type="ARBA" id="ARBA00022723"/>
    </source>
</evidence>
<dbReference type="InterPro" id="IPR000008">
    <property type="entry name" value="C2_dom"/>
</dbReference>
<reference evidence="5 6" key="1">
    <citation type="submission" date="2016-05" db="EMBL/GenBank/DDBJ databases">
        <title>Nuclear genome of Blastocystis sp. subtype 1 NandII.</title>
        <authorList>
            <person name="Gentekaki E."/>
            <person name="Curtis B."/>
            <person name="Stairs C."/>
            <person name="Eme L."/>
            <person name="Herman E."/>
            <person name="Klimes V."/>
            <person name="Arias M.C."/>
            <person name="Elias M."/>
            <person name="Hilliou F."/>
            <person name="Klute M."/>
            <person name="Malik S.-B."/>
            <person name="Pightling A."/>
            <person name="Rachubinski R."/>
            <person name="Salas D."/>
            <person name="Schlacht A."/>
            <person name="Suga H."/>
            <person name="Archibald J."/>
            <person name="Ball S.G."/>
            <person name="Clark G."/>
            <person name="Dacks J."/>
            <person name="Van Der Giezen M."/>
            <person name="Tsaousis A."/>
            <person name="Roger A."/>
        </authorList>
    </citation>
    <scope>NUCLEOTIDE SEQUENCE [LARGE SCALE GENOMIC DNA]</scope>
    <source>
        <strain evidence="6">ATCC 50177 / NandII</strain>
    </source>
</reference>
<dbReference type="PANTHER" id="PTHR46502">
    <property type="entry name" value="C2 DOMAIN-CONTAINING"/>
    <property type="match status" value="1"/>
</dbReference>
<evidence type="ECO:0000313" key="6">
    <source>
        <dbReference type="Proteomes" id="UP000078348"/>
    </source>
</evidence>
<dbReference type="Pfam" id="PF00168">
    <property type="entry name" value="C2"/>
    <property type="match status" value="1"/>
</dbReference>
<evidence type="ECO:0000256" key="3">
    <source>
        <dbReference type="SAM" id="MobiDB-lite"/>
    </source>
</evidence>
<gene>
    <name evidence="5" type="ORF">AV274_0922</name>
</gene>
<protein>
    <recommendedName>
        <fullName evidence="4">C2 domain-containing protein</fullName>
    </recommendedName>
</protein>
<evidence type="ECO:0000313" key="5">
    <source>
        <dbReference type="EMBL" id="OAO17345.1"/>
    </source>
</evidence>
<feature type="domain" description="C2" evidence="4">
    <location>
        <begin position="1"/>
        <end position="103"/>
    </location>
</feature>
<dbReference type="PANTHER" id="PTHR46502:SF2">
    <property type="entry name" value="16 KDA PHLOEM PROTEIN 2"/>
    <property type="match status" value="1"/>
</dbReference>
<dbReference type="PROSITE" id="PS50004">
    <property type="entry name" value="C2"/>
    <property type="match status" value="1"/>
</dbReference>
<dbReference type="OrthoDB" id="5831756at2759"/>
<dbReference type="Proteomes" id="UP000078348">
    <property type="component" value="Unassembled WGS sequence"/>
</dbReference>
<dbReference type="GO" id="GO:0046872">
    <property type="term" value="F:metal ion binding"/>
    <property type="evidence" value="ECO:0007669"/>
    <property type="project" value="UniProtKB-KW"/>
</dbReference>
<keyword evidence="2" id="KW-0106">Calcium</keyword>